<dbReference type="Pfam" id="PF03184">
    <property type="entry name" value="DDE_1"/>
    <property type="match status" value="1"/>
</dbReference>
<evidence type="ECO:0000313" key="2">
    <source>
        <dbReference type="EMBL" id="RHY23359.1"/>
    </source>
</evidence>
<proteinExistence type="predicted"/>
<organism evidence="2 3">
    <name type="scientific">Aphanomyces invadans</name>
    <dbReference type="NCBI Taxonomy" id="157072"/>
    <lineage>
        <taxon>Eukaryota</taxon>
        <taxon>Sar</taxon>
        <taxon>Stramenopiles</taxon>
        <taxon>Oomycota</taxon>
        <taxon>Saprolegniomycetes</taxon>
        <taxon>Saprolegniales</taxon>
        <taxon>Verrucalvaceae</taxon>
        <taxon>Aphanomyces</taxon>
    </lineage>
</organism>
<feature type="domain" description="DDE-1" evidence="1">
    <location>
        <begin position="132"/>
        <end position="306"/>
    </location>
</feature>
<evidence type="ECO:0000259" key="1">
    <source>
        <dbReference type="Pfam" id="PF03184"/>
    </source>
</evidence>
<dbReference type="VEuPathDB" id="FungiDB:H310_08284"/>
<dbReference type="GO" id="GO:0003676">
    <property type="term" value="F:nucleic acid binding"/>
    <property type="evidence" value="ECO:0007669"/>
    <property type="project" value="InterPro"/>
</dbReference>
<dbReference type="InterPro" id="IPR004875">
    <property type="entry name" value="DDE_SF_endonuclease_dom"/>
</dbReference>
<dbReference type="AlphaFoldDB" id="A0A418AJ92"/>
<evidence type="ECO:0000313" key="3">
    <source>
        <dbReference type="Proteomes" id="UP000285060"/>
    </source>
</evidence>
<accession>A0A418AJ92</accession>
<gene>
    <name evidence="2" type="ORF">DYB32_009222</name>
</gene>
<protein>
    <recommendedName>
        <fullName evidence="1">DDE-1 domain-containing protein</fullName>
    </recommendedName>
</protein>
<reference evidence="2 3" key="1">
    <citation type="submission" date="2018-08" db="EMBL/GenBank/DDBJ databases">
        <title>Aphanomyces genome sequencing and annotation.</title>
        <authorList>
            <person name="Minardi D."/>
            <person name="Oidtmann B."/>
            <person name="Van Der Giezen M."/>
            <person name="Studholme D.J."/>
        </authorList>
    </citation>
    <scope>NUCLEOTIDE SEQUENCE [LARGE SCALE GENOMIC DNA]</scope>
    <source>
        <strain evidence="2 3">NJM0002</strain>
    </source>
</reference>
<name>A0A418AJ92_9STRA</name>
<dbReference type="Proteomes" id="UP000285060">
    <property type="component" value="Unassembled WGS sequence"/>
</dbReference>
<comment type="caution">
    <text evidence="2">The sequence shown here is derived from an EMBL/GenBank/DDBJ whole genome shotgun (WGS) entry which is preliminary data.</text>
</comment>
<dbReference type="EMBL" id="QUSY01001852">
    <property type="protein sequence ID" value="RHY23359.1"/>
    <property type="molecule type" value="Genomic_DNA"/>
</dbReference>
<keyword evidence="3" id="KW-1185">Reference proteome</keyword>
<sequence length="313" mass="36054">MDDCDDARERALTCTHMVTYLKKHHPDSLKDYIEMQKPGCGYDNLLSFIQDSCQRYGYTHQLACKSKKKVTDLESTRDLFAVLFHETYGAFSDDCVYNEDKMGIEFDMRPRYIWSKKGIGAKLSKGEKHSYRMTAVLTIRRDGLKLPILFVIKGRPGAIIEASEFKSYPNGHFYIMQNEAWMDKAVWEQYLWLVLAERVEKPSVLVLDNLESHVSRIAIQTSNLLGYNVCSVPANATSHCQPLDVSVMAPFKRHLRDLWKAEDKVDGDNNEDDWYSPTARVKRMTLINRAIKAWELITTEQVRGSFLKAIPLP</sequence>